<dbReference type="OrthoDB" id="1914839at2759"/>
<feature type="transmembrane region" description="Helical" evidence="23">
    <location>
        <begin position="395"/>
        <end position="416"/>
    </location>
</feature>
<keyword evidence="19" id="KW-0968">Cytoplasmic vesicle</keyword>
<dbReference type="Proteomes" id="UP000829685">
    <property type="component" value="Unassembled WGS sequence"/>
</dbReference>
<evidence type="ECO:0000313" key="26">
    <source>
        <dbReference type="Proteomes" id="UP000829685"/>
    </source>
</evidence>
<evidence type="ECO:0000256" key="3">
    <source>
        <dbReference type="ARBA" id="ARBA00004653"/>
    </source>
</evidence>
<keyword evidence="16" id="KW-1207">Sterol metabolism</keyword>
<evidence type="ECO:0000256" key="17">
    <source>
        <dbReference type="ARBA" id="ARBA00023180"/>
    </source>
</evidence>
<feature type="transmembrane region" description="Helical" evidence="23">
    <location>
        <begin position="319"/>
        <end position="343"/>
    </location>
</feature>
<keyword evidence="10" id="KW-0256">Endoplasmic reticulum</keyword>
<evidence type="ECO:0000256" key="23">
    <source>
        <dbReference type="SAM" id="Phobius"/>
    </source>
</evidence>
<dbReference type="SUPFAM" id="SSF50978">
    <property type="entry name" value="WD40 repeat-like"/>
    <property type="match status" value="1"/>
</dbReference>
<dbReference type="PROSITE" id="PS50082">
    <property type="entry name" value="WD_REPEATS_2"/>
    <property type="match status" value="1"/>
</dbReference>
<evidence type="ECO:0000256" key="12">
    <source>
        <dbReference type="ARBA" id="ARBA00023034"/>
    </source>
</evidence>
<evidence type="ECO:0000256" key="6">
    <source>
        <dbReference type="ARBA" id="ARBA00022548"/>
    </source>
</evidence>
<keyword evidence="26" id="KW-1185">Reference proteome</keyword>
<evidence type="ECO:0000256" key="15">
    <source>
        <dbReference type="ARBA" id="ARBA00023136"/>
    </source>
</evidence>
<dbReference type="InterPro" id="IPR019775">
    <property type="entry name" value="WD40_repeat_CS"/>
</dbReference>
<keyword evidence="6" id="KW-0153">Cholesterol metabolism</keyword>
<organism evidence="25 26">
    <name type="scientific">Neoarthrinium moseri</name>
    <dbReference type="NCBI Taxonomy" id="1658444"/>
    <lineage>
        <taxon>Eukaryota</taxon>
        <taxon>Fungi</taxon>
        <taxon>Dikarya</taxon>
        <taxon>Ascomycota</taxon>
        <taxon>Pezizomycotina</taxon>
        <taxon>Sordariomycetes</taxon>
        <taxon>Xylariomycetidae</taxon>
        <taxon>Amphisphaeriales</taxon>
        <taxon>Apiosporaceae</taxon>
        <taxon>Neoarthrinium</taxon>
    </lineage>
</organism>
<dbReference type="AlphaFoldDB" id="A0A9Q0AJE8"/>
<comment type="function">
    <text evidence="20">Escort protein required for cholesterol as well as lipid homeostasis. Regulates export of the SCAP-SREBP complex from the endoplasmic reticulum to the Golgi upon low cholesterol, thereby regulating the processing of sterol regulatory element-binding proteins (SREBPs) SREBF1/SREBP1 and SREBF2/SREBP2. At high sterol concentrations, formation of a ternary complex with INSIG (INSIG1 or INSIG2) leads to mask the ER export signal in SCAP, promoting retention of the complex in the endoplasmic reticulum. Low sterol concentrations trigger release of INSIG, a conformational change in the SSD domain of SCAP, unmasking of the ER export signal, promoting recruitment into COPII-coated vesicles and transport of the SCAP-SREBP to the Golgi: in the Golgi, SREBPs are then processed, releasing the transcription factor fragment of SREBPs from the membrane, its import into the nucleus and up-regulation of LDLR, INSIG1 and the mevalonate pathway. Binds cholesterol via its SSD domain.</text>
</comment>
<dbReference type="Gene3D" id="2.130.10.10">
    <property type="entry name" value="YVTN repeat-like/Quinoprotein amine dehydrogenase"/>
    <property type="match status" value="1"/>
</dbReference>
<keyword evidence="11 23" id="KW-1133">Transmembrane helix</keyword>
<dbReference type="PANTHER" id="PTHR46378:SF1">
    <property type="entry name" value="STEROL REGULATORY ELEMENT-BINDING PROTEIN CLEAVAGE-ACTIVATING PROTEIN"/>
    <property type="match status" value="1"/>
</dbReference>
<evidence type="ECO:0000256" key="16">
    <source>
        <dbReference type="ARBA" id="ARBA00023166"/>
    </source>
</evidence>
<dbReference type="GO" id="GO:0008203">
    <property type="term" value="P:cholesterol metabolic process"/>
    <property type="evidence" value="ECO:0007669"/>
    <property type="project" value="UniProtKB-KW"/>
</dbReference>
<dbReference type="InterPro" id="IPR036322">
    <property type="entry name" value="WD40_repeat_dom_sf"/>
</dbReference>
<evidence type="ECO:0000256" key="2">
    <source>
        <dbReference type="ARBA" id="ARBA00004557"/>
    </source>
</evidence>
<comment type="subcellular location">
    <subcellularLocation>
        <location evidence="2">Cytoplasmic vesicle</location>
        <location evidence="2">COPII-coated vesicle membrane</location>
        <topology evidence="2">Multi-pass membrane protein</topology>
    </subcellularLocation>
    <subcellularLocation>
        <location evidence="1">Endoplasmic reticulum membrane</location>
        <topology evidence="1">Multi-pass membrane protein</topology>
    </subcellularLocation>
    <subcellularLocation>
        <location evidence="3">Golgi apparatus membrane</location>
        <topology evidence="3">Multi-pass membrane protein</topology>
    </subcellularLocation>
</comment>
<evidence type="ECO:0000256" key="18">
    <source>
        <dbReference type="ARBA" id="ARBA00023221"/>
    </source>
</evidence>
<gene>
    <name evidence="25" type="ORF">JX265_012706</name>
</gene>
<keyword evidence="17" id="KW-0325">Glycoprotein</keyword>
<dbReference type="InterPro" id="IPR001680">
    <property type="entry name" value="WD40_rpt"/>
</dbReference>
<dbReference type="GO" id="GO:0012507">
    <property type="term" value="C:ER to Golgi transport vesicle membrane"/>
    <property type="evidence" value="ECO:0007669"/>
    <property type="project" value="UniProtKB-SubCell"/>
</dbReference>
<dbReference type="SMART" id="SM00320">
    <property type="entry name" value="WD40"/>
    <property type="match status" value="2"/>
</dbReference>
<feature type="transmembrane region" description="Helical" evidence="23">
    <location>
        <begin position="39"/>
        <end position="61"/>
    </location>
</feature>
<evidence type="ECO:0000256" key="9">
    <source>
        <dbReference type="ARBA" id="ARBA00022737"/>
    </source>
</evidence>
<comment type="caution">
    <text evidence="25">The sequence shown here is derived from an EMBL/GenBank/DDBJ whole genome shotgun (WGS) entry which is preliminary data.</text>
</comment>
<keyword evidence="7 21" id="KW-0853">WD repeat</keyword>
<dbReference type="InterPro" id="IPR053958">
    <property type="entry name" value="HMGCR/SNAP/NPC1-like_SSD"/>
</dbReference>
<reference evidence="25" key="1">
    <citation type="submission" date="2021-03" db="EMBL/GenBank/DDBJ databases">
        <title>Revisited historic fungal species revealed as producer of novel bioactive compounds through whole genome sequencing and comparative genomics.</title>
        <authorList>
            <person name="Vignolle G.A."/>
            <person name="Hochenegger N."/>
            <person name="Mach R.L."/>
            <person name="Mach-Aigner A.R."/>
            <person name="Javad Rahimi M."/>
            <person name="Salim K.A."/>
            <person name="Chan C.M."/>
            <person name="Lim L.B.L."/>
            <person name="Cai F."/>
            <person name="Druzhinina I.S."/>
            <person name="U'Ren J.M."/>
            <person name="Derntl C."/>
        </authorList>
    </citation>
    <scope>NUCLEOTIDE SEQUENCE</scope>
    <source>
        <strain evidence="25">TUCIM 5799</strain>
    </source>
</reference>
<comment type="similarity">
    <text evidence="4">Belongs to the WD repeat SCAP family.</text>
</comment>
<evidence type="ECO:0000256" key="19">
    <source>
        <dbReference type="ARBA" id="ARBA00023329"/>
    </source>
</evidence>
<evidence type="ECO:0000256" key="7">
    <source>
        <dbReference type="ARBA" id="ARBA00022574"/>
    </source>
</evidence>
<dbReference type="GO" id="GO:0032936">
    <property type="term" value="C:SREBP-SCAP complex"/>
    <property type="evidence" value="ECO:0007669"/>
    <property type="project" value="TreeGrafter"/>
</dbReference>
<feature type="transmembrane region" description="Helical" evidence="23">
    <location>
        <begin position="288"/>
        <end position="307"/>
    </location>
</feature>
<feature type="transmembrane region" description="Helical" evidence="23">
    <location>
        <begin position="355"/>
        <end position="375"/>
    </location>
</feature>
<sequence length="1128" mass="125724">MIWYLLYPFRGTTEAPVLGPGHPLRDACTRYGRYAARHVITTLLISVTVASILIYPFPFLYTTDFTNGASGLPHHVWTDAQPLEEKRGLEPDVIMRYIWVHGDYMRALDRDILLGALELQNELLGPTVNFSPRRLSEPLDVVDLSDTTALDLNPQQRDAFHIINGLTDESWFFHSPLLYWSCDEDKVLSDHDLLATVNARKTQPTSVNVTLRHSIVFSGKRFEDRSLVAADSLVITLIHRRNSPVGRIWEAKCKELASKMADKWDVYPSDGSGTRSQLYEFQFRPMSIPDGIALGVAYLLTFVYFVVSLNKLRAVKSKIGLVITVMAQLALSILSSFTICAIFKIDLSKIPRLAYPVVIFSMSLENVFRLINAVILTPSENSTSNRIGHAFGNTAHVALASVAQNLLILWGLSHIVSPGVQAFCTFAAIAIIFDFFYLATFFLSVLSVDVRRTELSDALAKASIRNHRTPAEAKARQTWLDAMLQGKIAMSTRIAGTIVMIGFVLIAQWHFFENESLLRTLGRITAISKKYKDFGPPKSSLLVDIHQARSPTSWLRLQDHETAKEVIHVIKPNAHSYMARVFDPVVFVKKGADRMLSTRERPFLPAVYDFIRHQSTPFVVIVLVIGAAVRILMNYLLFDELAESTPPAAAEEEHLLTIQTLGKGHSLDVVALSASSDGHIVSVGLDRIVRVWDVKAGGASYALMGNNEVDIIFPILAMCIDDDSRWLALLMTGTVLFWDLQKQQWGPSVPVEPFRHRPEAFLFAAGEAEAVHPVLLLRRDGTMTEIRPEKGETDSYLVSDDSTIVSVGALVEKAKFTTKVMTSSRDGQVHCLSQDASGWNCNAVDIPRPRDKEFMSIVALPEIGFILVVRVQSIDLVDAATYSAIHSFKTDPIMPKTLKAFHSKRRTMRCGSVGLKYLTFAYLNAFTRDLVVQTYTPQDEGASICFRAPGQPVSKTCCRWPETKELRSVVKDPGTWEALPSRVMLGVRKKPAPKARLENGQALHNTNGGLRRRRLSHTQTATVVRTTDTWEIWMLSQAGNVETWDTLSLCQDSDEHEHLFVNSPGPMVRVGRGSVAVGLSNVIKVILVGHERFETGEETSALEDGLGTVMSRRRNKPSTLKGRPPILL</sequence>
<keyword evidence="8 23" id="KW-0812">Transmembrane</keyword>
<dbReference type="SUPFAM" id="SSF82866">
    <property type="entry name" value="Multidrug efflux transporter AcrB transmembrane domain"/>
    <property type="match status" value="1"/>
</dbReference>
<dbReference type="GO" id="GO:0045540">
    <property type="term" value="P:regulation of cholesterol biosynthetic process"/>
    <property type="evidence" value="ECO:0007669"/>
    <property type="project" value="TreeGrafter"/>
</dbReference>
<evidence type="ECO:0000256" key="21">
    <source>
        <dbReference type="PROSITE-ProRule" id="PRU00221"/>
    </source>
</evidence>
<evidence type="ECO:0000256" key="22">
    <source>
        <dbReference type="SAM" id="MobiDB-lite"/>
    </source>
</evidence>
<keyword evidence="18" id="KW-0753">Steroid metabolism</keyword>
<keyword evidence="14" id="KW-0446">Lipid-binding</keyword>
<evidence type="ECO:0000259" key="24">
    <source>
        <dbReference type="PROSITE" id="PS50156"/>
    </source>
</evidence>
<feature type="domain" description="SSD" evidence="24">
    <location>
        <begin position="290"/>
        <end position="448"/>
    </location>
</feature>
<protein>
    <recommendedName>
        <fullName evidence="5">Sterol regulatory element-binding protein cleavage-activating protein</fullName>
    </recommendedName>
</protein>
<feature type="region of interest" description="Disordered" evidence="22">
    <location>
        <begin position="1104"/>
        <end position="1128"/>
    </location>
</feature>
<evidence type="ECO:0000256" key="10">
    <source>
        <dbReference type="ARBA" id="ARBA00022824"/>
    </source>
</evidence>
<proteinExistence type="inferred from homology"/>
<dbReference type="GO" id="GO:0032934">
    <property type="term" value="F:sterol binding"/>
    <property type="evidence" value="ECO:0007669"/>
    <property type="project" value="InterPro"/>
</dbReference>
<keyword evidence="13" id="KW-0443">Lipid metabolism</keyword>
<evidence type="ECO:0000256" key="14">
    <source>
        <dbReference type="ARBA" id="ARBA00023121"/>
    </source>
</evidence>
<dbReference type="InterPro" id="IPR030225">
    <property type="entry name" value="SCAP"/>
</dbReference>
<dbReference type="GO" id="GO:0032933">
    <property type="term" value="P:SREBP signaling pathway"/>
    <property type="evidence" value="ECO:0007669"/>
    <property type="project" value="InterPro"/>
</dbReference>
<evidence type="ECO:0000256" key="1">
    <source>
        <dbReference type="ARBA" id="ARBA00004477"/>
    </source>
</evidence>
<dbReference type="GO" id="GO:0005789">
    <property type="term" value="C:endoplasmic reticulum membrane"/>
    <property type="evidence" value="ECO:0007669"/>
    <property type="project" value="UniProtKB-SubCell"/>
</dbReference>
<dbReference type="InterPro" id="IPR000731">
    <property type="entry name" value="SSD"/>
</dbReference>
<keyword evidence="12" id="KW-0333">Golgi apparatus</keyword>
<dbReference type="PROSITE" id="PS00678">
    <property type="entry name" value="WD_REPEATS_1"/>
    <property type="match status" value="1"/>
</dbReference>
<evidence type="ECO:0000256" key="4">
    <source>
        <dbReference type="ARBA" id="ARBA00007410"/>
    </source>
</evidence>
<evidence type="ECO:0000313" key="25">
    <source>
        <dbReference type="EMBL" id="KAI1853415.1"/>
    </source>
</evidence>
<accession>A0A9Q0AJE8</accession>
<feature type="transmembrane region" description="Helical" evidence="23">
    <location>
        <begin position="423"/>
        <end position="446"/>
    </location>
</feature>
<dbReference type="EMBL" id="JAFIMR010000057">
    <property type="protein sequence ID" value="KAI1853415.1"/>
    <property type="molecule type" value="Genomic_DNA"/>
</dbReference>
<name>A0A9Q0AJE8_9PEZI</name>
<keyword evidence="9" id="KW-0677">Repeat</keyword>
<evidence type="ECO:0000256" key="13">
    <source>
        <dbReference type="ARBA" id="ARBA00023098"/>
    </source>
</evidence>
<dbReference type="GO" id="GO:0000139">
    <property type="term" value="C:Golgi membrane"/>
    <property type="evidence" value="ECO:0007669"/>
    <property type="project" value="UniProtKB-SubCell"/>
</dbReference>
<evidence type="ECO:0000256" key="20">
    <source>
        <dbReference type="ARBA" id="ARBA00045958"/>
    </source>
</evidence>
<dbReference type="InterPro" id="IPR015943">
    <property type="entry name" value="WD40/YVTN_repeat-like_dom_sf"/>
</dbReference>
<feature type="repeat" description="WD" evidence="21">
    <location>
        <begin position="662"/>
        <end position="702"/>
    </location>
</feature>
<dbReference type="Pfam" id="PF12349">
    <property type="entry name" value="Sterol-sensing"/>
    <property type="match status" value="1"/>
</dbReference>
<keyword evidence="15 23" id="KW-0472">Membrane</keyword>
<evidence type="ECO:0000256" key="5">
    <source>
        <dbReference type="ARBA" id="ARBA00019541"/>
    </source>
</evidence>
<evidence type="ECO:0000256" key="8">
    <source>
        <dbReference type="ARBA" id="ARBA00022692"/>
    </source>
</evidence>
<evidence type="ECO:0000256" key="11">
    <source>
        <dbReference type="ARBA" id="ARBA00022989"/>
    </source>
</evidence>
<dbReference type="PROSITE" id="PS50156">
    <property type="entry name" value="SSD"/>
    <property type="match status" value="1"/>
</dbReference>
<feature type="transmembrane region" description="Helical" evidence="23">
    <location>
        <begin position="494"/>
        <end position="512"/>
    </location>
</feature>
<dbReference type="PANTHER" id="PTHR46378">
    <property type="entry name" value="STEROL REGULATORY ELEMENT-BINDING PROTEIN CLEAVAGE-ACTIVATING PROTEIN"/>
    <property type="match status" value="1"/>
</dbReference>